<evidence type="ECO:0000256" key="6">
    <source>
        <dbReference type="SAM" id="Phobius"/>
    </source>
</evidence>
<evidence type="ECO:0000256" key="2">
    <source>
        <dbReference type="ARBA" id="ARBA00022475"/>
    </source>
</evidence>
<keyword evidence="4 6" id="KW-1133">Transmembrane helix</keyword>
<name>A0A381RPH2_9ZZZZ</name>
<dbReference type="InterPro" id="IPR050622">
    <property type="entry name" value="CPA3_antiporter_subunitB"/>
</dbReference>
<gene>
    <name evidence="8" type="ORF">METZ01_LOCUS46624</name>
</gene>
<feature type="transmembrane region" description="Helical" evidence="6">
    <location>
        <begin position="49"/>
        <end position="72"/>
    </location>
</feature>
<dbReference type="Pfam" id="PF04039">
    <property type="entry name" value="MnhB"/>
    <property type="match status" value="1"/>
</dbReference>
<feature type="transmembrane region" description="Helical" evidence="6">
    <location>
        <begin position="92"/>
        <end position="114"/>
    </location>
</feature>
<evidence type="ECO:0000313" key="8">
    <source>
        <dbReference type="EMBL" id="SUZ93770.1"/>
    </source>
</evidence>
<protein>
    <recommendedName>
        <fullName evidence="7">Na+/H+ antiporter MnhB subunit-related protein domain-containing protein</fullName>
    </recommendedName>
</protein>
<keyword evidence="2" id="KW-1003">Cell membrane</keyword>
<evidence type="ECO:0000256" key="3">
    <source>
        <dbReference type="ARBA" id="ARBA00022692"/>
    </source>
</evidence>
<comment type="subcellular location">
    <subcellularLocation>
        <location evidence="1">Cell membrane</location>
        <topology evidence="1">Multi-pass membrane protein</topology>
    </subcellularLocation>
</comment>
<evidence type="ECO:0000256" key="4">
    <source>
        <dbReference type="ARBA" id="ARBA00022989"/>
    </source>
</evidence>
<dbReference type="PANTHER" id="PTHR33932:SF4">
    <property type="entry name" value="NA(+)_H(+) ANTIPORTER SUBUNIT B"/>
    <property type="match status" value="1"/>
</dbReference>
<dbReference type="GO" id="GO:0005886">
    <property type="term" value="C:plasma membrane"/>
    <property type="evidence" value="ECO:0007669"/>
    <property type="project" value="UniProtKB-SubCell"/>
</dbReference>
<proteinExistence type="predicted"/>
<accession>A0A381RPH2</accession>
<evidence type="ECO:0000256" key="1">
    <source>
        <dbReference type="ARBA" id="ARBA00004651"/>
    </source>
</evidence>
<feature type="transmembrane region" description="Helical" evidence="6">
    <location>
        <begin position="20"/>
        <end position="37"/>
    </location>
</feature>
<organism evidence="8">
    <name type="scientific">marine metagenome</name>
    <dbReference type="NCBI Taxonomy" id="408172"/>
    <lineage>
        <taxon>unclassified sequences</taxon>
        <taxon>metagenomes</taxon>
        <taxon>ecological metagenomes</taxon>
    </lineage>
</organism>
<dbReference type="AlphaFoldDB" id="A0A381RPH2"/>
<feature type="domain" description="Na+/H+ antiporter MnhB subunit-related protein" evidence="7">
    <location>
        <begin position="1"/>
        <end position="111"/>
    </location>
</feature>
<reference evidence="8" key="1">
    <citation type="submission" date="2018-05" db="EMBL/GenBank/DDBJ databases">
        <authorList>
            <person name="Lanie J.A."/>
            <person name="Ng W.-L."/>
            <person name="Kazmierczak K.M."/>
            <person name="Andrzejewski T.M."/>
            <person name="Davidsen T.M."/>
            <person name="Wayne K.J."/>
            <person name="Tettelin H."/>
            <person name="Glass J.I."/>
            <person name="Rusch D."/>
            <person name="Podicherti R."/>
            <person name="Tsui H.-C.T."/>
            <person name="Winkler M.E."/>
        </authorList>
    </citation>
    <scope>NUCLEOTIDE SEQUENCE</scope>
</reference>
<dbReference type="EMBL" id="UINC01002175">
    <property type="protein sequence ID" value="SUZ93770.1"/>
    <property type="molecule type" value="Genomic_DNA"/>
</dbReference>
<sequence length="125" mass="13024">MLMFGAYVVTHGHYSPGGGFQGGVIFAVAVILARLVHGRDARWGIRPRIALGLACAGAGLYMAIGLLGLLFQGNFLDYGMLPLPLKVTEVRAVGTLGIEIGVALAVTGVLTLIFDALAGMPDEEI</sequence>
<keyword evidence="3 6" id="KW-0812">Transmembrane</keyword>
<keyword evidence="5 6" id="KW-0472">Membrane</keyword>
<evidence type="ECO:0000259" key="7">
    <source>
        <dbReference type="Pfam" id="PF04039"/>
    </source>
</evidence>
<evidence type="ECO:0000256" key="5">
    <source>
        <dbReference type="ARBA" id="ARBA00023136"/>
    </source>
</evidence>
<dbReference type="PANTHER" id="PTHR33932">
    <property type="entry name" value="NA(+)/H(+) ANTIPORTER SUBUNIT B"/>
    <property type="match status" value="1"/>
</dbReference>
<dbReference type="InterPro" id="IPR007182">
    <property type="entry name" value="MnhB"/>
</dbReference>